<feature type="compositionally biased region" description="Polar residues" evidence="1">
    <location>
        <begin position="86"/>
        <end position="96"/>
    </location>
</feature>
<dbReference type="AlphaFoldDB" id="A0A9Q3FSJ9"/>
<accession>A0A9Q3FSJ9</accession>
<sequence>MLKVVMNLMVRKLRWFPILPVIQSILPLPILQPYNPQYPQKLPAYSFHHSYFHSSCLTQPFPHQACIKSSSQTIPHSAAQKPTHGHLSTTQTVASTSRRRGELSPLLFPAAQVFQRQDQWPIRVTREDPNMESENQDAVARLFRRVYRNSREVIM</sequence>
<evidence type="ECO:0000256" key="1">
    <source>
        <dbReference type="SAM" id="MobiDB-lite"/>
    </source>
</evidence>
<gene>
    <name evidence="2" type="ORF">O181_082421</name>
</gene>
<dbReference type="Proteomes" id="UP000765509">
    <property type="component" value="Unassembled WGS sequence"/>
</dbReference>
<evidence type="ECO:0000313" key="3">
    <source>
        <dbReference type="Proteomes" id="UP000765509"/>
    </source>
</evidence>
<name>A0A9Q3FSJ9_9BASI</name>
<comment type="caution">
    <text evidence="2">The sequence shown here is derived from an EMBL/GenBank/DDBJ whole genome shotgun (WGS) entry which is preliminary data.</text>
</comment>
<keyword evidence="3" id="KW-1185">Reference proteome</keyword>
<organism evidence="2 3">
    <name type="scientific">Austropuccinia psidii MF-1</name>
    <dbReference type="NCBI Taxonomy" id="1389203"/>
    <lineage>
        <taxon>Eukaryota</taxon>
        <taxon>Fungi</taxon>
        <taxon>Dikarya</taxon>
        <taxon>Basidiomycota</taxon>
        <taxon>Pucciniomycotina</taxon>
        <taxon>Pucciniomycetes</taxon>
        <taxon>Pucciniales</taxon>
        <taxon>Sphaerophragmiaceae</taxon>
        <taxon>Austropuccinia</taxon>
    </lineage>
</organism>
<protein>
    <submittedName>
        <fullName evidence="2">Uncharacterized protein</fullName>
    </submittedName>
</protein>
<feature type="region of interest" description="Disordered" evidence="1">
    <location>
        <begin position="73"/>
        <end position="101"/>
    </location>
</feature>
<proteinExistence type="predicted"/>
<dbReference type="EMBL" id="AVOT02047407">
    <property type="protein sequence ID" value="MBW0542706.1"/>
    <property type="molecule type" value="Genomic_DNA"/>
</dbReference>
<evidence type="ECO:0000313" key="2">
    <source>
        <dbReference type="EMBL" id="MBW0542706.1"/>
    </source>
</evidence>
<reference evidence="2" key="1">
    <citation type="submission" date="2021-03" db="EMBL/GenBank/DDBJ databases">
        <title>Draft genome sequence of rust myrtle Austropuccinia psidii MF-1, a brazilian biotype.</title>
        <authorList>
            <person name="Quecine M.C."/>
            <person name="Pachon D.M.R."/>
            <person name="Bonatelli M.L."/>
            <person name="Correr F.H."/>
            <person name="Franceschini L.M."/>
            <person name="Leite T.F."/>
            <person name="Margarido G.R.A."/>
            <person name="Almeida C.A."/>
            <person name="Ferrarezi J.A."/>
            <person name="Labate C.A."/>
        </authorList>
    </citation>
    <scope>NUCLEOTIDE SEQUENCE</scope>
    <source>
        <strain evidence="2">MF-1</strain>
    </source>
</reference>